<protein>
    <recommendedName>
        <fullName evidence="8 18">3-dehydroquinate synthase</fullName>
        <shortName evidence="18">DHQS</shortName>
        <ecNumber evidence="7 18">4.2.3.4</ecNumber>
    </recommendedName>
</protein>
<dbReference type="GO" id="GO:0009073">
    <property type="term" value="P:aromatic amino acid family biosynthetic process"/>
    <property type="evidence" value="ECO:0007669"/>
    <property type="project" value="UniProtKB-KW"/>
</dbReference>
<evidence type="ECO:0000256" key="3">
    <source>
        <dbReference type="ARBA" id="ARBA00001947"/>
    </source>
</evidence>
<keyword evidence="15 18" id="KW-0057">Aromatic amino acid biosynthesis</keyword>
<feature type="binding site" evidence="18">
    <location>
        <begin position="171"/>
        <end position="174"/>
    </location>
    <ligand>
        <name>NAD(+)</name>
        <dbReference type="ChEBI" id="CHEBI:57540"/>
    </ligand>
</feature>
<dbReference type="InterPro" id="IPR030960">
    <property type="entry name" value="DHQS/DOIS_N"/>
</dbReference>
<dbReference type="InterPro" id="IPR030963">
    <property type="entry name" value="DHQ_synth_fam"/>
</dbReference>
<keyword evidence="12 18" id="KW-0547">Nucleotide-binding</keyword>
<dbReference type="SUPFAM" id="SSF56796">
    <property type="entry name" value="Dehydroquinate synthase-like"/>
    <property type="match status" value="1"/>
</dbReference>
<evidence type="ECO:0000256" key="13">
    <source>
        <dbReference type="ARBA" id="ARBA00022833"/>
    </source>
</evidence>
<gene>
    <name evidence="18 21" type="primary">aroB</name>
    <name evidence="22" type="ORF">CH238_04210</name>
    <name evidence="21" type="ORF">CLOLEP_03744</name>
</gene>
<evidence type="ECO:0000313" key="21">
    <source>
        <dbReference type="EMBL" id="EDO59694.1"/>
    </source>
</evidence>
<evidence type="ECO:0000313" key="23">
    <source>
        <dbReference type="Proteomes" id="UP000003490"/>
    </source>
</evidence>
<comment type="function">
    <text evidence="18">Catalyzes the conversion of 3-deoxy-D-arabino-heptulosonate 7-phosphate (DAHP) to dehydroquinate (DHQ).</text>
</comment>
<evidence type="ECO:0000313" key="24">
    <source>
        <dbReference type="Proteomes" id="UP000220611"/>
    </source>
</evidence>
<dbReference type="Gene3D" id="3.40.50.1970">
    <property type="match status" value="1"/>
</dbReference>
<evidence type="ECO:0000256" key="5">
    <source>
        <dbReference type="ARBA" id="ARBA00004661"/>
    </source>
</evidence>
<evidence type="ECO:0000256" key="2">
    <source>
        <dbReference type="ARBA" id="ARBA00001911"/>
    </source>
</evidence>
<evidence type="ECO:0000256" key="6">
    <source>
        <dbReference type="ARBA" id="ARBA00005412"/>
    </source>
</evidence>
<dbReference type="EC" id="4.2.3.4" evidence="7 18"/>
<keyword evidence="11 18" id="KW-0479">Metal-binding</keyword>
<evidence type="ECO:0000313" key="22">
    <source>
        <dbReference type="EMBL" id="PEQ25243.1"/>
    </source>
</evidence>
<proteinExistence type="inferred from homology"/>
<feature type="domain" description="3-dehydroquinate synthase C-terminal" evidence="20">
    <location>
        <begin position="183"/>
        <end position="318"/>
    </location>
</feature>
<dbReference type="Proteomes" id="UP000220611">
    <property type="component" value="Unassembled WGS sequence"/>
</dbReference>
<comment type="cofactor">
    <cofactor evidence="18">
        <name>Co(2+)</name>
        <dbReference type="ChEBI" id="CHEBI:48828"/>
    </cofactor>
    <cofactor evidence="18">
        <name>Zn(2+)</name>
        <dbReference type="ChEBI" id="CHEBI:29105"/>
    </cofactor>
    <text evidence="18">Binds 1 divalent metal cation per subunit. Can use either Co(2+) or Zn(2+).</text>
</comment>
<dbReference type="OrthoDB" id="9806583at2"/>
<dbReference type="EMBL" id="NOXF01000002">
    <property type="protein sequence ID" value="PEQ25243.1"/>
    <property type="molecule type" value="Genomic_DNA"/>
</dbReference>
<feature type="binding site" evidence="18">
    <location>
        <position position="186"/>
    </location>
    <ligand>
        <name>Zn(2+)</name>
        <dbReference type="ChEBI" id="CHEBI:29105"/>
    </ligand>
</feature>
<evidence type="ECO:0000259" key="20">
    <source>
        <dbReference type="Pfam" id="PF24621"/>
    </source>
</evidence>
<feature type="binding site" evidence="18">
    <location>
        <begin position="131"/>
        <end position="132"/>
    </location>
    <ligand>
        <name>NAD(+)</name>
        <dbReference type="ChEBI" id="CHEBI:57540"/>
    </ligand>
</feature>
<dbReference type="Pfam" id="PF01761">
    <property type="entry name" value="DHQ_synthase"/>
    <property type="match status" value="1"/>
</dbReference>
<dbReference type="InterPro" id="IPR050071">
    <property type="entry name" value="Dehydroquinate_synthase"/>
</dbReference>
<evidence type="ECO:0000256" key="7">
    <source>
        <dbReference type="ARBA" id="ARBA00013031"/>
    </source>
</evidence>
<dbReference type="Pfam" id="PF24621">
    <property type="entry name" value="DHQS_C"/>
    <property type="match status" value="1"/>
</dbReference>
<comment type="pathway">
    <text evidence="5 18">Metabolic intermediate biosynthesis; chorismate biosynthesis; chorismate from D-erythrose 4-phosphate and phosphoenolpyruvate: step 2/7.</text>
</comment>
<dbReference type="GO" id="GO:0046872">
    <property type="term" value="F:metal ion binding"/>
    <property type="evidence" value="ECO:0007669"/>
    <property type="project" value="UniProtKB-KW"/>
</dbReference>
<reference evidence="22 24" key="3">
    <citation type="submission" date="2017-07" db="EMBL/GenBank/DDBJ databases">
        <title>Prevalence of linear plasmids in Cutibacterium (Propionibacterium) acnes isolates obtained from prostatic tissue.</title>
        <authorList>
            <person name="Davidsson S."/>
            <person name="Carlsson J."/>
            <person name="Molling P."/>
            <person name="Andren O."/>
            <person name="Andersson S.-O."/>
            <person name="Brzuszkiewicz E."/>
            <person name="Poehlein A."/>
            <person name="Al-Zeer M."/>
            <person name="Brinkmann V."/>
            <person name="Scavenius C."/>
            <person name="Nazipi S."/>
            <person name="Soderquist B."/>
            <person name="Bruggemann H."/>
        </authorList>
    </citation>
    <scope>NUCLEOTIDE SEQUENCE [LARGE SCALE GENOMIC DNA]</scope>
    <source>
        <strain evidence="22 24">DSM 753</strain>
    </source>
</reference>
<keyword evidence="14 18" id="KW-0520">NAD</keyword>
<sequence>MKTLLVKTGTPYEIKIERGLLRRAGDEIRRIPELRGARKAAVVTDSNLATQAQAVKASLKAAGYDVTLHVFPAGEESKNLSSIAAMLEAFAQFGLTRTDFAVAFGGGVTGDMAGFAAASYLRGIPFVQIPTSLLAQVDSSVGGKTGVDLPQGKNLVGAFWQPRLVLIDPDTLNTLPPRYFADGMGEVVKYGCIRSRALFDSLRDGQAWERLEDIIYQCVDIKRQVVENDERDKGERMILNFGHTLGHSLEKAYHFQGPSHGEAVGVGMVRIVRASEAAGFTARGTADEIVSVLQAYGLPVSDPISDQILAAGAVNDKKSLNGKLNLVLLKEIGRCAVVPISQADLLPLLEGRLSL</sequence>
<dbReference type="AlphaFoldDB" id="A7VYR6"/>
<dbReference type="HAMAP" id="MF_00110">
    <property type="entry name" value="DHQ_synthase"/>
    <property type="match status" value="1"/>
</dbReference>
<evidence type="ECO:0000256" key="18">
    <source>
        <dbReference type="HAMAP-Rule" id="MF_00110"/>
    </source>
</evidence>
<dbReference type="eggNOG" id="COG0337">
    <property type="taxonomic scope" value="Bacteria"/>
</dbReference>
<reference evidence="21 23" key="2">
    <citation type="submission" date="2007-08" db="EMBL/GenBank/DDBJ databases">
        <authorList>
            <person name="Fulton L."/>
            <person name="Clifton S."/>
            <person name="Fulton B."/>
            <person name="Xu J."/>
            <person name="Minx P."/>
            <person name="Pepin K.H."/>
            <person name="Johnson M."/>
            <person name="Thiruvilangam P."/>
            <person name="Bhonagiri V."/>
            <person name="Nash W.E."/>
            <person name="Wang C."/>
            <person name="Mardis E.R."/>
            <person name="Wilson R.K."/>
        </authorList>
    </citation>
    <scope>NUCLEOTIDE SEQUENCE [LARGE SCALE GENOMIC DNA]</scope>
    <source>
        <strain evidence="21 23">DSM 753</strain>
    </source>
</reference>
<dbReference type="PIRSF" id="PIRSF001455">
    <property type="entry name" value="DHQ_synth"/>
    <property type="match status" value="1"/>
</dbReference>
<dbReference type="GO" id="GO:0009423">
    <property type="term" value="P:chorismate biosynthetic process"/>
    <property type="evidence" value="ECO:0007669"/>
    <property type="project" value="UniProtKB-UniRule"/>
</dbReference>
<evidence type="ECO:0000256" key="14">
    <source>
        <dbReference type="ARBA" id="ARBA00023027"/>
    </source>
</evidence>
<dbReference type="HOGENOM" id="CLU_001201_0_1_9"/>
<comment type="catalytic activity">
    <reaction evidence="1 18">
        <text>7-phospho-2-dehydro-3-deoxy-D-arabino-heptonate = 3-dehydroquinate + phosphate</text>
        <dbReference type="Rhea" id="RHEA:21968"/>
        <dbReference type="ChEBI" id="CHEBI:32364"/>
        <dbReference type="ChEBI" id="CHEBI:43474"/>
        <dbReference type="ChEBI" id="CHEBI:58394"/>
        <dbReference type="EC" id="4.2.3.4"/>
    </reaction>
</comment>
<keyword evidence="9 18" id="KW-0963">Cytoplasm</keyword>
<feature type="binding site" evidence="18">
    <location>
        <begin position="107"/>
        <end position="111"/>
    </location>
    <ligand>
        <name>NAD(+)</name>
        <dbReference type="ChEBI" id="CHEBI:57540"/>
    </ligand>
</feature>
<dbReference type="GO" id="GO:0003856">
    <property type="term" value="F:3-dehydroquinate synthase activity"/>
    <property type="evidence" value="ECO:0007669"/>
    <property type="project" value="UniProtKB-UniRule"/>
</dbReference>
<accession>A7VYR6</accession>
<dbReference type="GO" id="GO:0005737">
    <property type="term" value="C:cytoplasm"/>
    <property type="evidence" value="ECO:0007669"/>
    <property type="project" value="UniProtKB-SubCell"/>
</dbReference>
<comment type="cofactor">
    <cofactor evidence="2 18">
        <name>NAD(+)</name>
        <dbReference type="ChEBI" id="CHEBI:57540"/>
    </cofactor>
</comment>
<keyword evidence="13 18" id="KW-0862">Zinc</keyword>
<evidence type="ECO:0000256" key="15">
    <source>
        <dbReference type="ARBA" id="ARBA00023141"/>
    </source>
</evidence>
<dbReference type="PANTHER" id="PTHR43622:SF7">
    <property type="entry name" value="3-DEHYDROQUINATE SYNTHASE, CHLOROPLASTIC"/>
    <property type="match status" value="1"/>
</dbReference>
<dbReference type="FunFam" id="3.40.50.1970:FF:000007">
    <property type="entry name" value="Pentafunctional AROM polypeptide"/>
    <property type="match status" value="1"/>
</dbReference>
<evidence type="ECO:0000259" key="19">
    <source>
        <dbReference type="Pfam" id="PF01761"/>
    </source>
</evidence>
<evidence type="ECO:0000256" key="17">
    <source>
        <dbReference type="ARBA" id="ARBA00023285"/>
    </source>
</evidence>
<name>A7VYR6_9FIRM</name>
<dbReference type="GO" id="GO:0000166">
    <property type="term" value="F:nucleotide binding"/>
    <property type="evidence" value="ECO:0007669"/>
    <property type="project" value="UniProtKB-KW"/>
</dbReference>
<evidence type="ECO:0000256" key="11">
    <source>
        <dbReference type="ARBA" id="ARBA00022723"/>
    </source>
</evidence>
<comment type="subcellular location">
    <subcellularLocation>
        <location evidence="4 18">Cytoplasm</location>
    </subcellularLocation>
</comment>
<keyword evidence="24" id="KW-1185">Reference proteome</keyword>
<dbReference type="GO" id="GO:0008652">
    <property type="term" value="P:amino acid biosynthetic process"/>
    <property type="evidence" value="ECO:0007669"/>
    <property type="project" value="UniProtKB-KW"/>
</dbReference>
<comment type="cofactor">
    <cofactor evidence="3">
        <name>Zn(2+)</name>
        <dbReference type="ChEBI" id="CHEBI:29105"/>
    </cofactor>
</comment>
<evidence type="ECO:0000256" key="10">
    <source>
        <dbReference type="ARBA" id="ARBA00022605"/>
    </source>
</evidence>
<comment type="caution">
    <text evidence="18">Lacks conserved residue(s) required for the propagation of feature annotation.</text>
</comment>
<evidence type="ECO:0000256" key="1">
    <source>
        <dbReference type="ARBA" id="ARBA00001393"/>
    </source>
</evidence>
<dbReference type="NCBIfam" id="TIGR01357">
    <property type="entry name" value="aroB"/>
    <property type="match status" value="1"/>
</dbReference>
<dbReference type="Gene3D" id="1.20.1090.10">
    <property type="entry name" value="Dehydroquinate synthase-like - alpha domain"/>
    <property type="match status" value="1"/>
</dbReference>
<keyword evidence="10 18" id="KW-0028">Amino-acid biosynthesis</keyword>
<evidence type="ECO:0000256" key="8">
    <source>
        <dbReference type="ARBA" id="ARBA00017684"/>
    </source>
</evidence>
<feature type="domain" description="3-dehydroquinate synthase N-terminal" evidence="19">
    <location>
        <begin position="70"/>
        <end position="180"/>
    </location>
</feature>
<dbReference type="InterPro" id="IPR056179">
    <property type="entry name" value="DHQS_C"/>
</dbReference>
<evidence type="ECO:0000256" key="16">
    <source>
        <dbReference type="ARBA" id="ARBA00023239"/>
    </source>
</evidence>
<comment type="similarity">
    <text evidence="6 18">Belongs to the sugar phosphate cyclases superfamily. Dehydroquinate synthase family.</text>
</comment>
<organism evidence="21 23">
    <name type="scientific">[Clostridium] leptum DSM 753</name>
    <dbReference type="NCBI Taxonomy" id="428125"/>
    <lineage>
        <taxon>Bacteria</taxon>
        <taxon>Bacillati</taxon>
        <taxon>Bacillota</taxon>
        <taxon>Clostridia</taxon>
        <taxon>Eubacteriales</taxon>
        <taxon>Oscillospiraceae</taxon>
        <taxon>Oscillospiraceae incertae sedis</taxon>
    </lineage>
</organism>
<dbReference type="CDD" id="cd08195">
    <property type="entry name" value="DHQS"/>
    <property type="match status" value="1"/>
</dbReference>
<dbReference type="PANTHER" id="PTHR43622">
    <property type="entry name" value="3-DEHYDROQUINATE SYNTHASE"/>
    <property type="match status" value="1"/>
</dbReference>
<feature type="binding site" evidence="18">
    <location>
        <position position="260"/>
    </location>
    <ligand>
        <name>Zn(2+)</name>
        <dbReference type="ChEBI" id="CHEBI:29105"/>
    </ligand>
</feature>
<comment type="caution">
    <text evidence="21">The sequence shown here is derived from an EMBL/GenBank/DDBJ whole genome shotgun (WGS) entry which is preliminary data.</text>
</comment>
<feature type="binding site" evidence="18">
    <location>
        <position position="243"/>
    </location>
    <ligand>
        <name>Zn(2+)</name>
        <dbReference type="ChEBI" id="CHEBI:29105"/>
    </ligand>
</feature>
<evidence type="ECO:0000256" key="9">
    <source>
        <dbReference type="ARBA" id="ARBA00022490"/>
    </source>
</evidence>
<reference evidence="21 23" key="1">
    <citation type="submission" date="2007-08" db="EMBL/GenBank/DDBJ databases">
        <title>Draft genome sequence of Clostridium leptum (DSM 753).</title>
        <authorList>
            <person name="Sudarsanam P."/>
            <person name="Ley R."/>
            <person name="Guruge J."/>
            <person name="Turnbaugh P.J."/>
            <person name="Mahowald M."/>
            <person name="Liep D."/>
            <person name="Gordon J."/>
        </authorList>
    </citation>
    <scope>NUCLEOTIDE SEQUENCE [LARGE SCALE GENOMIC DNA]</scope>
    <source>
        <strain evidence="21 23">DSM 753</strain>
    </source>
</reference>
<dbReference type="UniPathway" id="UPA00053">
    <property type="reaction ID" value="UER00085"/>
</dbReference>
<dbReference type="InterPro" id="IPR016037">
    <property type="entry name" value="DHQ_synth_AroB"/>
</dbReference>
<feature type="binding site" evidence="18">
    <location>
        <position position="144"/>
    </location>
    <ligand>
        <name>NAD(+)</name>
        <dbReference type="ChEBI" id="CHEBI:57540"/>
    </ligand>
</feature>
<dbReference type="Proteomes" id="UP000003490">
    <property type="component" value="Unassembled WGS sequence"/>
</dbReference>
<feature type="binding site" evidence="18">
    <location>
        <position position="153"/>
    </location>
    <ligand>
        <name>NAD(+)</name>
        <dbReference type="ChEBI" id="CHEBI:57540"/>
    </ligand>
</feature>
<evidence type="ECO:0000256" key="12">
    <source>
        <dbReference type="ARBA" id="ARBA00022741"/>
    </source>
</evidence>
<dbReference type="EMBL" id="ABCB02000021">
    <property type="protein sequence ID" value="EDO59694.1"/>
    <property type="molecule type" value="Genomic_DNA"/>
</dbReference>
<evidence type="ECO:0000256" key="4">
    <source>
        <dbReference type="ARBA" id="ARBA00004496"/>
    </source>
</evidence>
<keyword evidence="17 18" id="KW-0170">Cobalt</keyword>
<keyword evidence="16 18" id="KW-0456">Lyase</keyword>